<name>A0ABU2X3C5_9ACTN</name>
<dbReference type="Gene3D" id="1.20.1260.20">
    <property type="entry name" value="PPE superfamily"/>
    <property type="match status" value="1"/>
</dbReference>
<proteinExistence type="predicted"/>
<dbReference type="InterPro" id="IPR038332">
    <property type="entry name" value="PPE_sf"/>
</dbReference>
<feature type="compositionally biased region" description="Polar residues" evidence="1">
    <location>
        <begin position="234"/>
        <end position="249"/>
    </location>
</feature>
<comment type="caution">
    <text evidence="2">The sequence shown here is derived from an EMBL/GenBank/DDBJ whole genome shotgun (WGS) entry which is preliminary data.</text>
</comment>
<feature type="compositionally biased region" description="Basic and acidic residues" evidence="1">
    <location>
        <begin position="419"/>
        <end position="438"/>
    </location>
</feature>
<feature type="region of interest" description="Disordered" evidence="1">
    <location>
        <begin position="187"/>
        <end position="212"/>
    </location>
</feature>
<reference evidence="2" key="1">
    <citation type="submission" date="2023-09" db="EMBL/GenBank/DDBJ databases">
        <title>30 novel species of actinomycetes from the DSMZ collection.</title>
        <authorList>
            <person name="Nouioui I."/>
        </authorList>
    </citation>
    <scope>NUCLEOTIDE SEQUENCE</scope>
    <source>
        <strain evidence="2">DSM 115977</strain>
    </source>
</reference>
<feature type="region of interest" description="Disordered" evidence="1">
    <location>
        <begin position="403"/>
        <end position="466"/>
    </location>
</feature>
<evidence type="ECO:0000313" key="2">
    <source>
        <dbReference type="EMBL" id="MDT0532265.1"/>
    </source>
</evidence>
<evidence type="ECO:0008006" key="4">
    <source>
        <dbReference type="Google" id="ProtNLM"/>
    </source>
</evidence>
<dbReference type="RefSeq" id="WP_311414031.1">
    <property type="nucleotide sequence ID" value="NZ_JAVRFL010000036.1"/>
</dbReference>
<evidence type="ECO:0000256" key="1">
    <source>
        <dbReference type="SAM" id="MobiDB-lite"/>
    </source>
</evidence>
<feature type="region of interest" description="Disordered" evidence="1">
    <location>
        <begin position="226"/>
        <end position="254"/>
    </location>
</feature>
<protein>
    <recommendedName>
        <fullName evidence="4">PPE family protein</fullName>
    </recommendedName>
</protein>
<dbReference type="EMBL" id="JAVRFL010000036">
    <property type="protein sequence ID" value="MDT0532265.1"/>
    <property type="molecule type" value="Genomic_DNA"/>
</dbReference>
<evidence type="ECO:0000313" key="3">
    <source>
        <dbReference type="Proteomes" id="UP001180973"/>
    </source>
</evidence>
<gene>
    <name evidence="2" type="ORF">RM555_25015</name>
</gene>
<sequence length="466" mass="48161">MIERGTGGRTSALTDWRLMDVASMWACLQDHDTTNHWKQVAGWRKICDLARMHLSRLQEYRKGLAEAWPPETNEAARAYVRELDGLIDKVQRTHDAASANYTALSAATQAISATRTELKKIYETYAVKVQEKQTYDATLADPKAAMGSRVPDRPVTDADLERLNVQARGIMYGLSGELQHARVMLRQPPPRPKPSPGIDQHNPDIYGGASSAAPVIPPVVPVPLSSSSTSSVARPTTNTRQISAPTTRNVGPVLGGVKPGLAPSPINPAMPGATPPGLPTGSGSGPMPAMPPGVRPGHGISGLPIGQPGPSGRPVNGAIPGLPPATPPASPRPMPPGGLIGGTPGMGFGPSSGSGAQQRRVNPIGGVIGGGGAGTAPTGGAGSRPGAGRNFSAVQGIPPIGGAPGMGTARAGGMPGRSGRYDGSDKETRRWDPDHPWEVDQGVSPVVRPPDEDGPIDPGPAIGFNR</sequence>
<dbReference type="Proteomes" id="UP001180973">
    <property type="component" value="Unassembled WGS sequence"/>
</dbReference>
<keyword evidence="3" id="KW-1185">Reference proteome</keyword>
<organism evidence="2 3">
    <name type="scientific">Micromonospora reichwaldensis</name>
    <dbReference type="NCBI Taxonomy" id="3075516"/>
    <lineage>
        <taxon>Bacteria</taxon>
        <taxon>Bacillati</taxon>
        <taxon>Actinomycetota</taxon>
        <taxon>Actinomycetes</taxon>
        <taxon>Micromonosporales</taxon>
        <taxon>Micromonosporaceae</taxon>
        <taxon>Micromonospora</taxon>
    </lineage>
</organism>
<accession>A0ABU2X3C5</accession>